<feature type="transmembrane region" description="Helical" evidence="1">
    <location>
        <begin position="158"/>
        <end position="181"/>
    </location>
</feature>
<comment type="caution">
    <text evidence="2">The sequence shown here is derived from an EMBL/GenBank/DDBJ whole genome shotgun (WGS) entry which is preliminary data.</text>
</comment>
<evidence type="ECO:0000313" key="3">
    <source>
        <dbReference type="Proteomes" id="UP001198806"/>
    </source>
</evidence>
<dbReference type="RefSeq" id="WP_227154368.1">
    <property type="nucleotide sequence ID" value="NZ_JAHOOD010000016.1"/>
</dbReference>
<feature type="transmembrane region" description="Helical" evidence="1">
    <location>
        <begin position="328"/>
        <end position="346"/>
    </location>
</feature>
<keyword evidence="1" id="KW-0472">Membrane</keyword>
<protein>
    <submittedName>
        <fullName evidence="2">EpsG family protein</fullName>
    </submittedName>
</protein>
<feature type="transmembrane region" description="Helical" evidence="1">
    <location>
        <begin position="21"/>
        <end position="40"/>
    </location>
</feature>
<keyword evidence="1" id="KW-1133">Transmembrane helix</keyword>
<dbReference type="Proteomes" id="UP001198806">
    <property type="component" value="Unassembled WGS sequence"/>
</dbReference>
<proteinExistence type="predicted"/>
<feature type="transmembrane region" description="Helical" evidence="1">
    <location>
        <begin position="241"/>
        <end position="264"/>
    </location>
</feature>
<feature type="transmembrane region" description="Helical" evidence="1">
    <location>
        <begin position="193"/>
        <end position="221"/>
    </location>
</feature>
<gene>
    <name evidence="2" type="ORF">LI194_13530</name>
</gene>
<feature type="transmembrane region" description="Helical" evidence="1">
    <location>
        <begin position="276"/>
        <end position="297"/>
    </location>
</feature>
<organism evidence="2 3">
    <name type="scientific">Parabacteroides distasonis</name>
    <dbReference type="NCBI Taxonomy" id="823"/>
    <lineage>
        <taxon>Bacteria</taxon>
        <taxon>Pseudomonadati</taxon>
        <taxon>Bacteroidota</taxon>
        <taxon>Bacteroidia</taxon>
        <taxon>Bacteroidales</taxon>
        <taxon>Tannerellaceae</taxon>
        <taxon>Parabacteroides</taxon>
    </lineage>
</organism>
<sequence>MYLLICVILYDVYERKLHLRANYIVLYFLFTLIAGLRWRLGVDTVNYMNFFQYEMPPLSQLSIEYITESRYQPFWLLLNAVCKGLGSFTLVQIFVSAFFHASVFCFLRKSCTKPFTVLTIYYLYSYFYFSMEIMRESLAISCFLFGVTCLNNGKVLKYYIWSLCAFMFHFFAIILFLFPLLTLMRYHLRIKIFVVILLLTVWLVFKIQILTCIITFVPSVVANKLVNYFFVDRYGSNMWRLTGFVYNLFPLLIVSIFFYLYFCVKCKVIFLLKENLWISCVLLYSLLLFLSIDMSILLRFSNYMYFIVAILYASCLYIINFNKVSHSIFILICFCLMFGLRIYMLARPERVFDDYKLRIHGYAEFFPYTSVFDKDEPLERSILHSYWGDK</sequence>
<evidence type="ECO:0000313" key="2">
    <source>
        <dbReference type="EMBL" id="MCB6518818.1"/>
    </source>
</evidence>
<accession>A0AAP2Q8E8</accession>
<feature type="transmembrane region" description="Helical" evidence="1">
    <location>
        <begin position="303"/>
        <end position="321"/>
    </location>
</feature>
<dbReference type="EMBL" id="JAJCNI010000015">
    <property type="protein sequence ID" value="MCB6518818.1"/>
    <property type="molecule type" value="Genomic_DNA"/>
</dbReference>
<dbReference type="InterPro" id="IPR049458">
    <property type="entry name" value="EpsG-like"/>
</dbReference>
<dbReference type="Pfam" id="PF14897">
    <property type="entry name" value="EpsG"/>
    <property type="match status" value="1"/>
</dbReference>
<dbReference type="AlphaFoldDB" id="A0AAP2Q8E8"/>
<reference evidence="2" key="1">
    <citation type="submission" date="2021-10" db="EMBL/GenBank/DDBJ databases">
        <title>Collection of gut derived symbiotic bacterial strains cultured from healthy donors.</title>
        <authorList>
            <person name="Lin H."/>
            <person name="Littmann E."/>
            <person name="Kohout C."/>
            <person name="Pamer E.G."/>
        </authorList>
    </citation>
    <scope>NUCLEOTIDE SEQUENCE</scope>
    <source>
        <strain evidence="2">DFI.2.94</strain>
    </source>
</reference>
<evidence type="ECO:0000256" key="1">
    <source>
        <dbReference type="SAM" id="Phobius"/>
    </source>
</evidence>
<name>A0AAP2Q8E8_PARDI</name>
<feature type="transmembrane region" description="Helical" evidence="1">
    <location>
        <begin position="119"/>
        <end position="146"/>
    </location>
</feature>
<feature type="transmembrane region" description="Helical" evidence="1">
    <location>
        <begin position="85"/>
        <end position="107"/>
    </location>
</feature>
<keyword evidence="1" id="KW-0812">Transmembrane</keyword>